<dbReference type="Proteomes" id="UP000053555">
    <property type="component" value="Unassembled WGS sequence"/>
</dbReference>
<organism evidence="1">
    <name type="scientific">Glycine soja</name>
    <name type="common">Wild soybean</name>
    <dbReference type="NCBI Taxonomy" id="3848"/>
    <lineage>
        <taxon>Eukaryota</taxon>
        <taxon>Viridiplantae</taxon>
        <taxon>Streptophyta</taxon>
        <taxon>Embryophyta</taxon>
        <taxon>Tracheophyta</taxon>
        <taxon>Spermatophyta</taxon>
        <taxon>Magnoliopsida</taxon>
        <taxon>eudicotyledons</taxon>
        <taxon>Gunneridae</taxon>
        <taxon>Pentapetalae</taxon>
        <taxon>rosids</taxon>
        <taxon>fabids</taxon>
        <taxon>Fabales</taxon>
        <taxon>Fabaceae</taxon>
        <taxon>Papilionoideae</taxon>
        <taxon>50 kb inversion clade</taxon>
        <taxon>NPAAA clade</taxon>
        <taxon>indigoferoid/millettioid clade</taxon>
        <taxon>Phaseoleae</taxon>
        <taxon>Glycine</taxon>
        <taxon>Glycine subgen. Soja</taxon>
    </lineage>
</organism>
<accession>A0A0B2S4G9</accession>
<sequence>MHGELHVTYLLLDYLIQFKTYWKVLLVLDGCKWLTYNCTQICIPLLFSSRGALIEGVPFSMIVALCLGDLDALSNYDPLLFLHCCSMWWKIALIEHFTCLHVMFCLLRSSLSLP</sequence>
<name>A0A0B2S4G9_GLYSO</name>
<dbReference type="AlphaFoldDB" id="A0A0B2S4G9"/>
<dbReference type="EMBL" id="KN646348">
    <property type="protein sequence ID" value="KHN39194.1"/>
    <property type="molecule type" value="Genomic_DNA"/>
</dbReference>
<evidence type="ECO:0000313" key="1">
    <source>
        <dbReference type="EMBL" id="KHN39194.1"/>
    </source>
</evidence>
<reference evidence="1" key="1">
    <citation type="submission" date="2014-07" db="EMBL/GenBank/DDBJ databases">
        <title>Identification of a novel salt tolerance gene in wild soybean by whole-genome sequencing.</title>
        <authorList>
            <person name="Lam H.-M."/>
            <person name="Qi X."/>
            <person name="Li M.-W."/>
            <person name="Liu X."/>
            <person name="Xie M."/>
            <person name="Ni M."/>
            <person name="Xu X."/>
        </authorList>
    </citation>
    <scope>NUCLEOTIDE SEQUENCE [LARGE SCALE GENOMIC DNA]</scope>
    <source>
        <tissue evidence="1">Root</tissue>
    </source>
</reference>
<protein>
    <submittedName>
        <fullName evidence="1">Uncharacterized protein</fullName>
    </submittedName>
</protein>
<proteinExistence type="predicted"/>
<gene>
    <name evidence="1" type="ORF">glysoja_027999</name>
</gene>